<name>A0A3G2E2N1_9BURK</name>
<proteinExistence type="predicted"/>
<dbReference type="RefSeq" id="WP_083287436.1">
    <property type="nucleotide sequence ID" value="NZ_CP033019.1"/>
</dbReference>
<evidence type="ECO:0000313" key="3">
    <source>
        <dbReference type="Proteomes" id="UP000279594"/>
    </source>
</evidence>
<reference evidence="2 3" key="1">
    <citation type="submission" date="2018-10" db="EMBL/GenBank/DDBJ databases">
        <title>Effects of UV and annual dynamics of microbial communities in freshwater RAS systems.</title>
        <authorList>
            <person name="Bekkelund A.K."/>
            <person name="Hansen B.R."/>
            <person name="Stokken H."/>
            <person name="Eriksen B.F."/>
            <person name="Kashulin N.A."/>
        </authorList>
    </citation>
    <scope>NUCLEOTIDE SEQUENCE [LARGE SCALE GENOMIC DNA]</scope>
    <source>
        <strain evidence="2 3">BHSEK</strain>
    </source>
</reference>
<evidence type="ECO:0000256" key="1">
    <source>
        <dbReference type="SAM" id="Phobius"/>
    </source>
</evidence>
<organism evidence="2 3">
    <name type="scientific">Janthinobacterium agaricidamnosum</name>
    <dbReference type="NCBI Taxonomy" id="55508"/>
    <lineage>
        <taxon>Bacteria</taxon>
        <taxon>Pseudomonadati</taxon>
        <taxon>Pseudomonadota</taxon>
        <taxon>Betaproteobacteria</taxon>
        <taxon>Burkholderiales</taxon>
        <taxon>Oxalobacteraceae</taxon>
        <taxon>Janthinobacterium</taxon>
    </lineage>
</organism>
<feature type="transmembrane region" description="Helical" evidence="1">
    <location>
        <begin position="39"/>
        <end position="61"/>
    </location>
</feature>
<feature type="transmembrane region" description="Helical" evidence="1">
    <location>
        <begin position="95"/>
        <end position="111"/>
    </location>
</feature>
<keyword evidence="1" id="KW-0812">Transmembrane</keyword>
<evidence type="ECO:0000313" key="2">
    <source>
        <dbReference type="EMBL" id="AYM74538.1"/>
    </source>
</evidence>
<gene>
    <name evidence="2" type="ORF">D9M09_00975</name>
</gene>
<protein>
    <submittedName>
        <fullName evidence="2">Uncharacterized protein</fullName>
    </submittedName>
</protein>
<feature type="transmembrane region" description="Helical" evidence="1">
    <location>
        <begin position="68"/>
        <end position="89"/>
    </location>
</feature>
<keyword evidence="1" id="KW-1133">Transmembrane helix</keyword>
<accession>A0A3G2E2N1</accession>
<dbReference type="AlphaFoldDB" id="A0A3G2E2N1"/>
<dbReference type="Proteomes" id="UP000279594">
    <property type="component" value="Chromosome"/>
</dbReference>
<dbReference type="EMBL" id="CP033019">
    <property type="protein sequence ID" value="AYM74538.1"/>
    <property type="molecule type" value="Genomic_DNA"/>
</dbReference>
<keyword evidence="1" id="KW-0472">Membrane</keyword>
<keyword evidence="3" id="KW-1185">Reference proteome</keyword>
<sequence>MKKLLTFVLIVMLACLFLDKIGATDMHMQLNGDEIDGPLEWLFGLVFAGGGLLIAAIALVCGAVVTGVVLAGVGVVLIAVVALCVALALALSTPVLLPLLIPVAIVWLIVSRNRKQAQTRQHSL</sequence>
<dbReference type="PROSITE" id="PS51257">
    <property type="entry name" value="PROKAR_LIPOPROTEIN"/>
    <property type="match status" value="1"/>
</dbReference>